<dbReference type="Pfam" id="PF00010">
    <property type="entry name" value="HLH"/>
    <property type="match status" value="1"/>
</dbReference>
<reference evidence="6" key="1">
    <citation type="submission" date="2023-06" db="EMBL/GenBank/DDBJ databases">
        <authorList>
            <consortium name="Lawrence Berkeley National Laboratory"/>
            <person name="Ahrendt S."/>
            <person name="Sahu N."/>
            <person name="Indic B."/>
            <person name="Wong-Bajracharya J."/>
            <person name="Merenyi Z."/>
            <person name="Ke H.-M."/>
            <person name="Monk M."/>
            <person name="Kocsube S."/>
            <person name="Drula E."/>
            <person name="Lipzen A."/>
            <person name="Balint B."/>
            <person name="Henrissat B."/>
            <person name="Andreopoulos B."/>
            <person name="Martin F.M."/>
            <person name="Harder C.B."/>
            <person name="Rigling D."/>
            <person name="Ford K.L."/>
            <person name="Foster G.D."/>
            <person name="Pangilinan J."/>
            <person name="Papanicolaou A."/>
            <person name="Barry K."/>
            <person name="LaButti K."/>
            <person name="Viragh M."/>
            <person name="Koriabine M."/>
            <person name="Yan M."/>
            <person name="Riley R."/>
            <person name="Champramary S."/>
            <person name="Plett K.L."/>
            <person name="Tsai I.J."/>
            <person name="Slot J."/>
            <person name="Sipos G."/>
            <person name="Plett J."/>
            <person name="Nagy L.G."/>
            <person name="Grigoriev I.V."/>
        </authorList>
    </citation>
    <scope>NUCLEOTIDE SEQUENCE</scope>
    <source>
        <strain evidence="6">CCBAS 213</strain>
    </source>
</reference>
<evidence type="ECO:0000259" key="5">
    <source>
        <dbReference type="PROSITE" id="PS50888"/>
    </source>
</evidence>
<feature type="region of interest" description="Disordered" evidence="4">
    <location>
        <begin position="240"/>
        <end position="333"/>
    </location>
</feature>
<dbReference type="GO" id="GO:0003677">
    <property type="term" value="F:DNA binding"/>
    <property type="evidence" value="ECO:0007669"/>
    <property type="project" value="UniProtKB-KW"/>
</dbReference>
<keyword evidence="2" id="KW-0539">Nucleus</keyword>
<proteinExistence type="predicted"/>
<organism evidence="6 7">
    <name type="scientific">Armillaria tabescens</name>
    <name type="common">Ringless honey mushroom</name>
    <name type="synonym">Agaricus tabescens</name>
    <dbReference type="NCBI Taxonomy" id="1929756"/>
    <lineage>
        <taxon>Eukaryota</taxon>
        <taxon>Fungi</taxon>
        <taxon>Dikarya</taxon>
        <taxon>Basidiomycota</taxon>
        <taxon>Agaricomycotina</taxon>
        <taxon>Agaricomycetes</taxon>
        <taxon>Agaricomycetidae</taxon>
        <taxon>Agaricales</taxon>
        <taxon>Marasmiineae</taxon>
        <taxon>Physalacriaceae</taxon>
        <taxon>Desarmillaria</taxon>
    </lineage>
</organism>
<feature type="region of interest" description="Disordered" evidence="4">
    <location>
        <begin position="1"/>
        <end position="33"/>
    </location>
</feature>
<feature type="compositionally biased region" description="Polar residues" evidence="4">
    <location>
        <begin position="22"/>
        <end position="33"/>
    </location>
</feature>
<feature type="compositionally biased region" description="Basic residues" evidence="4">
    <location>
        <begin position="243"/>
        <end position="254"/>
    </location>
</feature>
<dbReference type="InterPro" id="IPR036638">
    <property type="entry name" value="HLH_DNA-bd_sf"/>
</dbReference>
<dbReference type="GO" id="GO:0003700">
    <property type="term" value="F:DNA-binding transcription factor activity"/>
    <property type="evidence" value="ECO:0007669"/>
    <property type="project" value="TreeGrafter"/>
</dbReference>
<dbReference type="GO" id="GO:0045944">
    <property type="term" value="P:positive regulation of transcription by RNA polymerase II"/>
    <property type="evidence" value="ECO:0007669"/>
    <property type="project" value="TreeGrafter"/>
</dbReference>
<comment type="caution">
    <text evidence="6">The sequence shown here is derived from an EMBL/GenBank/DDBJ whole genome shotgun (WGS) entry which is preliminary data.</text>
</comment>
<feature type="region of interest" description="Disordered" evidence="4">
    <location>
        <begin position="395"/>
        <end position="433"/>
    </location>
</feature>
<dbReference type="PROSITE" id="PS50888">
    <property type="entry name" value="BHLH"/>
    <property type="match status" value="1"/>
</dbReference>
<keyword evidence="1" id="KW-0238">DNA-binding</keyword>
<dbReference type="RefSeq" id="XP_060328440.1">
    <property type="nucleotide sequence ID" value="XM_060479436.1"/>
</dbReference>
<protein>
    <recommendedName>
        <fullName evidence="5">BHLH domain-containing protein</fullName>
    </recommendedName>
</protein>
<evidence type="ECO:0000256" key="4">
    <source>
        <dbReference type="SAM" id="MobiDB-lite"/>
    </source>
</evidence>
<dbReference type="PANTHER" id="PTHR10328:SF15">
    <property type="entry name" value="BHLH TRANSCRIPTION FACTOR"/>
    <property type="match status" value="1"/>
</dbReference>
<dbReference type="GO" id="GO:0046983">
    <property type="term" value="F:protein dimerization activity"/>
    <property type="evidence" value="ECO:0007669"/>
    <property type="project" value="InterPro"/>
</dbReference>
<dbReference type="GO" id="GO:0090575">
    <property type="term" value="C:RNA polymerase II transcription regulator complex"/>
    <property type="evidence" value="ECO:0007669"/>
    <property type="project" value="TreeGrafter"/>
</dbReference>
<dbReference type="Proteomes" id="UP001175211">
    <property type="component" value="Unassembled WGS sequence"/>
</dbReference>
<gene>
    <name evidence="6" type="ORF">EV420DRAFT_1696652</name>
</gene>
<feature type="coiled-coil region" evidence="3">
    <location>
        <begin position="521"/>
        <end position="548"/>
    </location>
</feature>
<dbReference type="GeneID" id="85362984"/>
<dbReference type="Gene3D" id="4.10.280.10">
    <property type="entry name" value="Helix-loop-helix DNA-binding domain"/>
    <property type="match status" value="1"/>
</dbReference>
<evidence type="ECO:0000256" key="3">
    <source>
        <dbReference type="SAM" id="Coils"/>
    </source>
</evidence>
<dbReference type="PANTHER" id="PTHR10328">
    <property type="entry name" value="PROTEIN MAX MYC-ASSOCIATED FACTOR X"/>
    <property type="match status" value="1"/>
</dbReference>
<feature type="compositionally biased region" description="Polar residues" evidence="4">
    <location>
        <begin position="292"/>
        <end position="304"/>
    </location>
</feature>
<feature type="domain" description="BHLH" evidence="5">
    <location>
        <begin position="442"/>
        <end position="524"/>
    </location>
</feature>
<dbReference type="InterPro" id="IPR011598">
    <property type="entry name" value="bHLH_dom"/>
</dbReference>
<dbReference type="EMBL" id="JAUEPS010000028">
    <property type="protein sequence ID" value="KAK0454052.1"/>
    <property type="molecule type" value="Genomic_DNA"/>
</dbReference>
<feature type="compositionally biased region" description="Basic and acidic residues" evidence="4">
    <location>
        <begin position="1"/>
        <end position="11"/>
    </location>
</feature>
<evidence type="ECO:0000313" key="7">
    <source>
        <dbReference type="Proteomes" id="UP001175211"/>
    </source>
</evidence>
<dbReference type="AlphaFoldDB" id="A0AA39N129"/>
<evidence type="ECO:0000256" key="2">
    <source>
        <dbReference type="ARBA" id="ARBA00023242"/>
    </source>
</evidence>
<dbReference type="SUPFAM" id="SSF47459">
    <property type="entry name" value="HLH, helix-loop-helix DNA-binding domain"/>
    <property type="match status" value="1"/>
</dbReference>
<name>A0AA39N129_ARMTA</name>
<keyword evidence="3" id="KW-0175">Coiled coil</keyword>
<accession>A0AA39N129</accession>
<keyword evidence="7" id="KW-1185">Reference proteome</keyword>
<evidence type="ECO:0000256" key="1">
    <source>
        <dbReference type="ARBA" id="ARBA00023125"/>
    </source>
</evidence>
<evidence type="ECO:0000313" key="6">
    <source>
        <dbReference type="EMBL" id="KAK0454052.1"/>
    </source>
</evidence>
<sequence>MASRFQDHQPKDYLAPFFNLDPPQNGSDSGVMSPSVDIQASQSMTAEPLFPAQFDMEMLGNLMSLQGPESPHQISPLSPSQTYFPSDNHPVRPSLMDQQVKRSQLRQLQDLQNQIFQQQISLIINQDSLTHPTTTYVQEQHNYGLPTPISSSELPLEFVSPMALNQSQIPQECHDDSMAPPMPGHALTYLTKDLFRGFSSAPAHVVFRNSPSCSPHSGDLELDGDISPLTSPWFGAEQNRFISSRRHKESRKRPTFSSGDGFPSQPSRKKQSPDTRPYTDGSFLYRNHRGSHSTGSTPLLQSTRFRPGDMVNDEFSGDSPSPVDLSMPPPAAPPSRADLMANMPTANMSSKQVAPVTPASIMNLGRFASRVNPQGDSDGNTSKQLDTDVIWDDATAARTSSSTPTQRNKSSRRSALNPPSPLKPVSPGIGQANDAVPIFQGVWKTTHKDAEQKRRDSLKTTFDDLRRLLPPIPLPCDNKYPLDEPVLPGALPPRGPQKTGSEGPNKVVSKLQLLMYGNDFIRQLKARVERRDEEITRLRQEVGRLRNVIVDTNGGHGYFKEGVDVVDLEVNLDEIEVMDSNSARSAAVAADNEADEEEERTEFLDAIIHVVFS</sequence>